<keyword evidence="2" id="KW-1185">Reference proteome</keyword>
<evidence type="ECO:0000313" key="1">
    <source>
        <dbReference type="EMBL" id="MFC4015189.1"/>
    </source>
</evidence>
<evidence type="ECO:0008006" key="3">
    <source>
        <dbReference type="Google" id="ProtNLM"/>
    </source>
</evidence>
<accession>A0ABV8GQB4</accession>
<reference evidence="2" key="1">
    <citation type="journal article" date="2019" name="Int. J. Syst. Evol. Microbiol.">
        <title>The Global Catalogue of Microorganisms (GCM) 10K type strain sequencing project: providing services to taxonomists for standard genome sequencing and annotation.</title>
        <authorList>
            <consortium name="The Broad Institute Genomics Platform"/>
            <consortium name="The Broad Institute Genome Sequencing Center for Infectious Disease"/>
            <person name="Wu L."/>
            <person name="Ma J."/>
        </authorList>
    </citation>
    <scope>NUCLEOTIDE SEQUENCE [LARGE SCALE GENOMIC DNA]</scope>
    <source>
        <strain evidence="2">TBRC 1276</strain>
    </source>
</reference>
<name>A0ABV8GQB4_9ACTN</name>
<sequence>MTVKRISPAVLHPLKEALTLAFWYKPDLRAFLTSCLQTRELVSQLDWTDYKRSVVAQLVDSLFASQHRYFDELLNLILATADITDPSHLKKVENGTAKYAAAVEALDSLRAVVDPYRRIRSEEEEAERRRATDKAKAEMQRAINEKLDELKKLFYEIHQLEPQPRGYALEKFLNGLFALYDIEAKAPFKKKGEQIDGAFTFEGEYLLEAKWQKKLSAVAELDSFASKVGRKLDNTLGLFLSMNGFQKTAIEVHSQGRAVLILMDGADLNAVIEGRISLPDLIRRKKQHAARTGNVFISASTLLNEH</sequence>
<dbReference type="Proteomes" id="UP001595851">
    <property type="component" value="Unassembled WGS sequence"/>
</dbReference>
<dbReference type="RefSeq" id="WP_379535006.1">
    <property type="nucleotide sequence ID" value="NZ_JBHSBI010000041.1"/>
</dbReference>
<organism evidence="1 2">
    <name type="scientific">Nonomuraea purpurea</name>
    <dbReference type="NCBI Taxonomy" id="1849276"/>
    <lineage>
        <taxon>Bacteria</taxon>
        <taxon>Bacillati</taxon>
        <taxon>Actinomycetota</taxon>
        <taxon>Actinomycetes</taxon>
        <taxon>Streptosporangiales</taxon>
        <taxon>Streptosporangiaceae</taxon>
        <taxon>Nonomuraea</taxon>
    </lineage>
</organism>
<evidence type="ECO:0000313" key="2">
    <source>
        <dbReference type="Proteomes" id="UP001595851"/>
    </source>
</evidence>
<proteinExistence type="predicted"/>
<gene>
    <name evidence="1" type="ORF">ACFOY2_48800</name>
</gene>
<dbReference type="EMBL" id="JBHSBI010000041">
    <property type="protein sequence ID" value="MFC4015189.1"/>
    <property type="molecule type" value="Genomic_DNA"/>
</dbReference>
<comment type="caution">
    <text evidence="1">The sequence shown here is derived from an EMBL/GenBank/DDBJ whole genome shotgun (WGS) entry which is preliminary data.</text>
</comment>
<protein>
    <recommendedName>
        <fullName evidence="3">Restriction endonuclease type IV Mrr domain-containing protein</fullName>
    </recommendedName>
</protein>